<evidence type="ECO:0000259" key="11">
    <source>
        <dbReference type="Pfam" id="PF24501"/>
    </source>
</evidence>
<dbReference type="InterPro" id="IPR055437">
    <property type="entry name" value="TMEM131L_Ig_5"/>
</dbReference>
<comment type="similarity">
    <text evidence="2">Belongs to the TMEM131 family.</text>
</comment>
<evidence type="ECO:0000259" key="9">
    <source>
        <dbReference type="Pfam" id="PF12371"/>
    </source>
</evidence>
<evidence type="ECO:0000313" key="12">
    <source>
        <dbReference type="EMBL" id="KAJ8770639.1"/>
    </source>
</evidence>
<keyword evidence="3 8" id="KW-0812">Transmembrane</keyword>
<proteinExistence type="inferred from homology"/>
<evidence type="ECO:0000256" key="4">
    <source>
        <dbReference type="ARBA" id="ARBA00022729"/>
    </source>
</evidence>
<sequence length="1319" mass="145463">MDSTVSTITPSPLRRRSMYGRGLFHQVKAVNFLLLLSCTLFAISTYELGTPNGMQKPKEFGAGDQGMGFQDIVFGDASCSDIRSPITHVNIEAVCANSDSFCFPSTLPGFSNRGQKFEDGGLEVSRHQYDSIRKTSNNSWLSDSGIFGLLNGHTVSCFLNFQGDTDGLLRIQTDPMNRYVHSLFRHLLKNQRDTLILKENLKMMQSSSFGPSPSPHVQISPPVLDWGEKHLYFPSVAFLTVENTHNDSILHVYEPFSTNLQFYPCNFSEILLGPGEIASICFVYLPRWLGLSSTHLILQTSAGGFLVQIKGYAVESPYQISPLVISTVPSNGQLSKNLSLFNPFDEALHVKEASAWILFSLGNNSYHTEAICRRENIENSNELRLLTINDWLVVKNGQVGPPLVSMRAHENWEIGPKSTGTVLEIDFSYVPKGRLVGAFCMQLLRSSQEKPDELMIPVEVELEKSMTYGGVAGSLSISLEALMPCNANGTAFVVISLRNREPHVLKVIEITEVAETKVFQVKYVEGLLLFPASITKAATIPCNQLLAELHDSLTEISSIIKNCKLVVLTNYSSSAQIKIPCQDLIHVCLGAQQDSAVRYVHRPEYSAISNRGPGALDNSIQMSSTNKVRETAEADEFILESWKSQGTPSGMSVLDDQELLFPMVEIGSHGSKWIIVKNPSQKPVAVQLILHSGEILEDCRTDGIMQPSFPCRLLRTELNASTRYGFLMGKGSLTEAIVHPYGEAKLGPVFFHPSKRCGWRSSALIRNNLSGVEWLPLRGYGGSPSLLLLEGSVPVQRIELNLKFAIPDDFSHLELLFHLKEVSYACFQPLSKELHVKNIGDLPLVVRRIEISGTRCNLDGFSVHPCIGFSLEPSESMTLLISYKADFSAPMVQRDLGLALSSGVLVIPMKASLPFHRFNLCRKSIFWLWLKKISAALVLCASFIFLIRYFIFFQVIALGSQSYSYKNTKCSGNTIRSSGKSSGMQQKQKNIELPSSTEIDNLFRSGEEDKSLKQDAVYLRDQDGMVEHYMFGQNATATTGNHKQMGNLVYKDKDETILSTPTKSGTDKNYVSDDAAQSCNLTVRVGKEKGRRRRKSKAVNAGLTGLFEVSSSQSGNSTPSSPLPPATFLASNATLLASPDMETIKVSSPHSQVISQQCKKVQFSESASREFVSNSNISCKYCNKSCFSSTVDQALAPGRSSSKHLQLPSATYPSAGSTASNKLPSSLGTCSTIVPYSRAPGPKVYNQRADNLERKAGDKYTYDIWGHHLSGLHLMDSSRDVSAMKTITLNNSNSFFVSSPQALVTKSQPEYANYFQPEG</sequence>
<dbReference type="InterPro" id="IPR056001">
    <property type="entry name" value="DUF7579"/>
</dbReference>
<feature type="domain" description="Transmembrane protein 131-like N-terminal" evidence="9">
    <location>
        <begin position="217"/>
        <end position="300"/>
    </location>
</feature>
<dbReference type="InterPro" id="IPR039877">
    <property type="entry name" value="TMEM131-like"/>
</dbReference>
<organism evidence="12 13">
    <name type="scientific">Erythroxylum novogranatense</name>
    <dbReference type="NCBI Taxonomy" id="1862640"/>
    <lineage>
        <taxon>Eukaryota</taxon>
        <taxon>Viridiplantae</taxon>
        <taxon>Streptophyta</taxon>
        <taxon>Embryophyta</taxon>
        <taxon>Tracheophyta</taxon>
        <taxon>Spermatophyta</taxon>
        <taxon>Magnoliopsida</taxon>
        <taxon>eudicotyledons</taxon>
        <taxon>Gunneridae</taxon>
        <taxon>Pentapetalae</taxon>
        <taxon>rosids</taxon>
        <taxon>fabids</taxon>
        <taxon>Malpighiales</taxon>
        <taxon>Erythroxylaceae</taxon>
        <taxon>Erythroxylum</taxon>
    </lineage>
</organism>
<feature type="transmembrane region" description="Helical" evidence="8">
    <location>
        <begin position="23"/>
        <end position="46"/>
    </location>
</feature>
<feature type="transmembrane region" description="Helical" evidence="8">
    <location>
        <begin position="896"/>
        <end position="915"/>
    </location>
</feature>
<protein>
    <recommendedName>
        <fullName evidence="14">Transmembrane protein 131-like N-terminal domain-containing protein</fullName>
    </recommendedName>
</protein>
<dbReference type="Pfam" id="PF12371">
    <property type="entry name" value="TMEM131_like_N"/>
    <property type="match status" value="1"/>
</dbReference>
<evidence type="ECO:0008006" key="14">
    <source>
        <dbReference type="Google" id="ProtNLM"/>
    </source>
</evidence>
<keyword evidence="4" id="KW-0732">Signal</keyword>
<dbReference type="PANTHER" id="PTHR22050">
    <property type="entry name" value="RW1 PROTEIN HOMOLOG"/>
    <property type="match status" value="1"/>
</dbReference>
<comment type="subcellular location">
    <subcellularLocation>
        <location evidence="1">Membrane</location>
        <topology evidence="1">Single-pass type I membrane protein</topology>
    </subcellularLocation>
</comment>
<dbReference type="Pfam" id="PF24501">
    <property type="entry name" value="Ig_TMEM131L_5"/>
    <property type="match status" value="1"/>
</dbReference>
<dbReference type="GO" id="GO:0016020">
    <property type="term" value="C:membrane"/>
    <property type="evidence" value="ECO:0007669"/>
    <property type="project" value="UniProtKB-SubCell"/>
</dbReference>
<evidence type="ECO:0000313" key="13">
    <source>
        <dbReference type="Proteomes" id="UP001159364"/>
    </source>
</evidence>
<feature type="domain" description="TMEM131L fifth Ig-like" evidence="11">
    <location>
        <begin position="838"/>
        <end position="902"/>
    </location>
</feature>
<name>A0AAV8TXN5_9ROSI</name>
<feature type="transmembrane region" description="Helical" evidence="8">
    <location>
        <begin position="936"/>
        <end position="959"/>
    </location>
</feature>
<evidence type="ECO:0000256" key="7">
    <source>
        <dbReference type="SAM" id="MobiDB-lite"/>
    </source>
</evidence>
<keyword evidence="6 8" id="KW-0472">Membrane</keyword>
<evidence type="ECO:0000256" key="6">
    <source>
        <dbReference type="ARBA" id="ARBA00023136"/>
    </source>
</evidence>
<accession>A0AAV8TXN5</accession>
<evidence type="ECO:0000256" key="1">
    <source>
        <dbReference type="ARBA" id="ARBA00004479"/>
    </source>
</evidence>
<evidence type="ECO:0000256" key="2">
    <source>
        <dbReference type="ARBA" id="ARBA00006682"/>
    </source>
</evidence>
<dbReference type="Pfam" id="PF24474">
    <property type="entry name" value="DUF7579"/>
    <property type="match status" value="1"/>
</dbReference>
<gene>
    <name evidence="12" type="ORF">K2173_021286</name>
</gene>
<evidence type="ECO:0000256" key="3">
    <source>
        <dbReference type="ARBA" id="ARBA00022692"/>
    </source>
</evidence>
<comment type="caution">
    <text evidence="12">The sequence shown here is derived from an EMBL/GenBank/DDBJ whole genome shotgun (WGS) entry which is preliminary data.</text>
</comment>
<dbReference type="Proteomes" id="UP001159364">
    <property type="component" value="Linkage Group LG03"/>
</dbReference>
<keyword evidence="13" id="KW-1185">Reference proteome</keyword>
<feature type="region of interest" description="Disordered" evidence="7">
    <location>
        <begin position="1199"/>
        <end position="1224"/>
    </location>
</feature>
<reference evidence="12 13" key="1">
    <citation type="submission" date="2021-09" db="EMBL/GenBank/DDBJ databases">
        <title>Genomic insights and catalytic innovation underlie evolution of tropane alkaloids biosynthesis.</title>
        <authorList>
            <person name="Wang Y.-J."/>
            <person name="Tian T."/>
            <person name="Huang J.-P."/>
            <person name="Huang S.-X."/>
        </authorList>
    </citation>
    <scope>NUCLEOTIDE SEQUENCE [LARGE SCALE GENOMIC DNA]</scope>
    <source>
        <strain evidence="12">KIB-2018</strain>
        <tissue evidence="12">Leaf</tissue>
    </source>
</reference>
<evidence type="ECO:0000259" key="10">
    <source>
        <dbReference type="Pfam" id="PF24474"/>
    </source>
</evidence>
<keyword evidence="5 8" id="KW-1133">Transmembrane helix</keyword>
<dbReference type="PANTHER" id="PTHR22050:SF0">
    <property type="entry name" value="TRANSMEMBRANE PROTEIN 131 HOMOLOG"/>
    <property type="match status" value="1"/>
</dbReference>
<evidence type="ECO:0000256" key="5">
    <source>
        <dbReference type="ARBA" id="ARBA00022989"/>
    </source>
</evidence>
<dbReference type="EMBL" id="JAIWQS010000003">
    <property type="protein sequence ID" value="KAJ8770639.1"/>
    <property type="molecule type" value="Genomic_DNA"/>
</dbReference>
<dbReference type="InterPro" id="IPR022113">
    <property type="entry name" value="TMEM131L_N"/>
</dbReference>
<feature type="domain" description="DUF7579" evidence="10">
    <location>
        <begin position="473"/>
        <end position="592"/>
    </location>
</feature>
<evidence type="ECO:0000256" key="8">
    <source>
        <dbReference type="SAM" id="Phobius"/>
    </source>
</evidence>